<dbReference type="InterPro" id="IPR012475">
    <property type="entry name" value="Fungal_lectin"/>
</dbReference>
<dbReference type="Gene3D" id="2.120.10.70">
    <property type="entry name" value="Fucose-specific lectin"/>
    <property type="match status" value="2"/>
</dbReference>
<gene>
    <name evidence="2" type="ORF">DFH07DRAFT_1061722</name>
</gene>
<keyword evidence="3" id="KW-1185">Reference proteome</keyword>
<dbReference type="SUPFAM" id="SSF89372">
    <property type="entry name" value="Fucose-specific lectin"/>
    <property type="match status" value="2"/>
</dbReference>
<comment type="similarity">
    <text evidence="1">Belongs to the fungal fucose-specific lectin family.</text>
</comment>
<proteinExistence type="inferred from homology"/>
<comment type="caution">
    <text evidence="2">The sequence shown here is derived from an EMBL/GenBank/DDBJ whole genome shotgun (WGS) entry which is preliminary data.</text>
</comment>
<evidence type="ECO:0000313" key="3">
    <source>
        <dbReference type="Proteomes" id="UP001215280"/>
    </source>
</evidence>
<protein>
    <recommendedName>
        <fullName evidence="4">Fucose-specific lectin</fullName>
    </recommendedName>
</protein>
<reference evidence="2" key="1">
    <citation type="submission" date="2023-03" db="EMBL/GenBank/DDBJ databases">
        <title>Massive genome expansion in bonnet fungi (Mycena s.s.) driven by repeated elements and novel gene families across ecological guilds.</title>
        <authorList>
            <consortium name="Lawrence Berkeley National Laboratory"/>
            <person name="Harder C.B."/>
            <person name="Miyauchi S."/>
            <person name="Viragh M."/>
            <person name="Kuo A."/>
            <person name="Thoen E."/>
            <person name="Andreopoulos B."/>
            <person name="Lu D."/>
            <person name="Skrede I."/>
            <person name="Drula E."/>
            <person name="Henrissat B."/>
            <person name="Morin E."/>
            <person name="Kohler A."/>
            <person name="Barry K."/>
            <person name="LaButti K."/>
            <person name="Morin E."/>
            <person name="Salamov A."/>
            <person name="Lipzen A."/>
            <person name="Mereny Z."/>
            <person name="Hegedus B."/>
            <person name="Baldrian P."/>
            <person name="Stursova M."/>
            <person name="Weitz H."/>
            <person name="Taylor A."/>
            <person name="Grigoriev I.V."/>
            <person name="Nagy L.G."/>
            <person name="Martin F."/>
            <person name="Kauserud H."/>
        </authorList>
    </citation>
    <scope>NUCLEOTIDE SEQUENCE</scope>
    <source>
        <strain evidence="2">CBHHK188m</strain>
    </source>
</reference>
<dbReference type="AlphaFoldDB" id="A0AAD7IY63"/>
<sequence length="321" mass="35650">MSNGIAAVHWQQPQSGKDSARAYFQDDTDLMLYEIGWDTPEKWYKGNGKRAIGPARRNTPLAVVRANAHYLFYIDTDNLIKEYIYSSVDHKWVPGTTLPCTDPSDNTNLAAVWYGTGKDFEIRLYYQHQSGIVGELLFRAGAWSTGRMWFGSPVHGTKIAVTNPSPTKQGSYSFHHFMVWTDLPAKDPRKYHIFHSMCTNDDWVGENLTPSVSPDGGLSCVSWATGTAGDDYKMRLYFTDADGNVVELGYSSASGWDEAPHKPSHTTNSGSRPLAALAYPSTSGTGMDVAVFVKKEGKAMLEMFSDGGSWIAPKELDWNDF</sequence>
<dbReference type="Pfam" id="PF07938">
    <property type="entry name" value="Fungal_lectin"/>
    <property type="match status" value="1"/>
</dbReference>
<name>A0AAD7IY63_9AGAR</name>
<evidence type="ECO:0008006" key="4">
    <source>
        <dbReference type="Google" id="ProtNLM"/>
    </source>
</evidence>
<accession>A0AAD7IY63</accession>
<evidence type="ECO:0000256" key="1">
    <source>
        <dbReference type="ARBA" id="ARBA00009042"/>
    </source>
</evidence>
<dbReference type="EMBL" id="JARJLG010000075">
    <property type="protein sequence ID" value="KAJ7752207.1"/>
    <property type="molecule type" value="Genomic_DNA"/>
</dbReference>
<organism evidence="2 3">
    <name type="scientific">Mycena maculata</name>
    <dbReference type="NCBI Taxonomy" id="230809"/>
    <lineage>
        <taxon>Eukaryota</taxon>
        <taxon>Fungi</taxon>
        <taxon>Dikarya</taxon>
        <taxon>Basidiomycota</taxon>
        <taxon>Agaricomycotina</taxon>
        <taxon>Agaricomycetes</taxon>
        <taxon>Agaricomycetidae</taxon>
        <taxon>Agaricales</taxon>
        <taxon>Marasmiineae</taxon>
        <taxon>Mycenaceae</taxon>
        <taxon>Mycena</taxon>
    </lineage>
</organism>
<evidence type="ECO:0000313" key="2">
    <source>
        <dbReference type="EMBL" id="KAJ7752207.1"/>
    </source>
</evidence>
<dbReference type="Proteomes" id="UP001215280">
    <property type="component" value="Unassembled WGS sequence"/>
</dbReference>